<evidence type="ECO:0000256" key="2">
    <source>
        <dbReference type="SAM" id="Phobius"/>
    </source>
</evidence>
<dbReference type="Gene3D" id="2.180.10.10">
    <property type="entry name" value="RHS repeat-associated core"/>
    <property type="match status" value="2"/>
</dbReference>
<accession>A0A9E6PYW8</accession>
<dbReference type="InterPro" id="IPR050708">
    <property type="entry name" value="T6SS_VgrG/RHS"/>
</dbReference>
<dbReference type="RefSeq" id="WP_186659349.1">
    <property type="nucleotide sequence ID" value="NZ_CP077095.1"/>
</dbReference>
<keyword evidence="4" id="KW-1185">Reference proteome</keyword>
<proteinExistence type="predicted"/>
<feature type="region of interest" description="Disordered" evidence="1">
    <location>
        <begin position="843"/>
        <end position="867"/>
    </location>
</feature>
<dbReference type="PANTHER" id="PTHR32305:SF15">
    <property type="entry name" value="PROTEIN RHSA-RELATED"/>
    <property type="match status" value="1"/>
</dbReference>
<dbReference type="NCBIfam" id="TIGR03696">
    <property type="entry name" value="Rhs_assc_core"/>
    <property type="match status" value="1"/>
</dbReference>
<reference evidence="3 4" key="2">
    <citation type="journal article" date="2021" name="Microorganisms">
        <title>The Ever-Expanding Pseudomonas Genus: Description of 43 New Species and Partition of the Pseudomonas putida Group.</title>
        <authorList>
            <person name="Girard L."/>
            <person name="Lood C."/>
            <person name="Hofte M."/>
            <person name="Vandamme P."/>
            <person name="Rokni-Zadeh H."/>
            <person name="van Noort V."/>
            <person name="Lavigne R."/>
            <person name="De Mot R."/>
        </authorList>
    </citation>
    <scope>NUCLEOTIDE SEQUENCE [LARGE SCALE GENOMIC DNA]</scope>
    <source>
        <strain evidence="3 4">RW9S1A</strain>
    </source>
</reference>
<keyword evidence="2" id="KW-0812">Transmembrane</keyword>
<evidence type="ECO:0000313" key="4">
    <source>
        <dbReference type="Proteomes" id="UP000633418"/>
    </source>
</evidence>
<dbReference type="EMBL" id="CP077095">
    <property type="protein sequence ID" value="QXI39438.1"/>
    <property type="molecule type" value="Genomic_DNA"/>
</dbReference>
<feature type="transmembrane region" description="Helical" evidence="2">
    <location>
        <begin position="1452"/>
        <end position="1470"/>
    </location>
</feature>
<organism evidence="3 4">
    <name type="scientific">Pseudomonas xantholysinigenes</name>
    <dbReference type="NCBI Taxonomy" id="2745490"/>
    <lineage>
        <taxon>Bacteria</taxon>
        <taxon>Pseudomonadati</taxon>
        <taxon>Pseudomonadota</taxon>
        <taxon>Gammaproteobacteria</taxon>
        <taxon>Pseudomonadales</taxon>
        <taxon>Pseudomonadaceae</taxon>
        <taxon>Pseudomonas</taxon>
    </lineage>
</organism>
<name>A0A9E6PYW8_9PSED</name>
<feature type="compositionally biased region" description="Polar residues" evidence="1">
    <location>
        <begin position="848"/>
        <end position="859"/>
    </location>
</feature>
<dbReference type="PANTHER" id="PTHR32305">
    <property type="match status" value="1"/>
</dbReference>
<keyword evidence="2" id="KW-1133">Transmembrane helix</keyword>
<evidence type="ECO:0008006" key="5">
    <source>
        <dbReference type="Google" id="ProtNLM"/>
    </source>
</evidence>
<feature type="transmembrane region" description="Helical" evidence="2">
    <location>
        <begin position="1418"/>
        <end position="1440"/>
    </location>
</feature>
<keyword evidence="2" id="KW-0472">Membrane</keyword>
<evidence type="ECO:0000256" key="1">
    <source>
        <dbReference type="SAM" id="MobiDB-lite"/>
    </source>
</evidence>
<reference evidence="3 4" key="1">
    <citation type="journal article" date="2020" name="Microorganisms">
        <title>Reliable Identification of Environmental Pseudomonas Isolates Using the rpoD Gene.</title>
        <authorList>
            <consortium name="The Broad Institute Genome Sequencing Platform"/>
            <person name="Girard L."/>
            <person name="Lood C."/>
            <person name="Rokni-Zadeh H."/>
            <person name="van Noort V."/>
            <person name="Lavigne R."/>
            <person name="De Mot R."/>
        </authorList>
    </citation>
    <scope>NUCLEOTIDE SEQUENCE [LARGE SCALE GENOMIC DNA]</scope>
    <source>
        <strain evidence="3 4">RW9S1A</strain>
    </source>
</reference>
<protein>
    <recommendedName>
        <fullName evidence="5">RHS repeat-associated core domain-containing protein</fullName>
    </recommendedName>
</protein>
<gene>
    <name evidence="3" type="ORF">HU772_004975</name>
</gene>
<dbReference type="InterPro" id="IPR022385">
    <property type="entry name" value="Rhs_assc_core"/>
</dbReference>
<sequence length="1663" mass="183731">MINTPLHSQAGNFLDCLKTGVDNRTGQFTLALALPLPPANQLCGPTLTPTLSFSTLGSMLNNGFGLGWSLGLSQLYMDQDGTHLSLASGEQFAIDLDTSSFAIDSQLAFLDQKLKALRLTQLADGSLQVERKTGDSEILRQQGNSPHFLLEELRSPEGRRLFIDWLPFANGGFMLHQIRDEQRVLLDLALLDDELHLRLDPDSEQVATWQLRLSNERLTEIHLPGIPMPLRIDYDSIDLPTGQSLLLPSNVHSPLGGRDIIHWATDREGHHLPSDAPFPFLPRVALWSHASNGPESELHQAYQWIGTSNFLGFGSDQAFQWQSGQDNLYQVQSDYHYQVEITRSNAQGQTLETLTSTWNRFHLPTLETSRRGTCEVRTQTRYGLDPLLSWEQQAANCQLPHEVTTTWIDHAREGASRSERSTYQYDDFGNLLLATRPDGLSETCEYYAAAGEPGCPADPRGWVRHLKRKTLAPVSTQGAVTPQVVDYTYQALPSQLEGMPPLIVLASEQGGASCTEQAYVTEPGPRYGRIEQRRHTLDGLTTTTQFQYELDNGTLVTQITTVGFEQTPESRSSERFAQSLRTGLTTWEQDESGALTRYEYDGLGRITRTVLAADSAFERERTVRYHLHDTLASEVRTDQAQPLLIEQTDINGGRQRSWLDGAGRVVRVEREDLDHAPGVFREVARTAYDALGREISQTAQDWLPEQAEPLTLSKTTAYDDWGQPARTVTADDLTTHLRYDPIERRSEQWQTAGEFKGPTQVTQFNSAGSPIEQHYLDSDGMEVRSLILQRDGFDRVIEQRLLQPEMADIVTLQRHDEYSRVVEQQLADGTRLNWSFAAHSDGAHPESLSLSPAGSTDAQPLTLGRQTFDGLGRQLTVEVGGRTTHSHYRDGQLPPSGNTLADGTRLAFRYEPLLDNALLATEINDQPGEQLEYHPRLGTPSRASNAQDSLRWHLSPAGQTQLEAWEVDGQTYSSTWRHSLNGLVLGVTDAAGTEHVRPYDAQGRLSRLEAGSVETCFSYDAFSRPAVVTSHDNESGRQLIRQLDYDRMGREERCTFTVSGTGETQTYVQTMTYSGLDQVVARTWDDGEQTAEETFGYDPRGRLERYTANSTAAVKDAYGNLVVEQHFTFNAFDGYSQVLSTFADGSEDLSLYSYAADDPTQVLSISHSHASWPALIELSYDDCGRVIADSLGRRMHWDHQDRLTRVELDSRHCDYRYRPDGHLCDRVLDDVLERTFFSAGQATHIQQGDTRLEIAGEDGSLFALSTLAEGIRRTTLLGCDGQGSVRLEADDDTRSRRYGAHGQAQSDSVFGYTGERREALTGWHIPGGYRPYDPVLMMFLCPDDESPFGRGGINAYAYCGGDPVNRIDPDGHSWVNWALAGAGLALGTLATLASLGTTAPVLAAWFTGSLGAFTLNSALAVGSSLLGTVSLGTGVASLALDISGKHEQAASILGWISLGAGVASAVLGMLPTMANRLQHLTSYTANKRSSFKPFKVGPGGKERPASVLYGRQHNSQDVTFVPNLFQEGMPALVTHGSPLGKLMNAQGLADEAASVARNIIAPRLAQMGYPDGEKIVLVACWGGKSGAAQAIANELKRPVRAFSRKLAVKNLASLQSNRRITPTVQGSNTLLFKASPWRRLISEPQFTDNPRYRLARHTTYHPL</sequence>
<evidence type="ECO:0000313" key="3">
    <source>
        <dbReference type="EMBL" id="QXI39438.1"/>
    </source>
</evidence>
<dbReference type="Proteomes" id="UP000633418">
    <property type="component" value="Chromosome"/>
</dbReference>
<dbReference type="KEGG" id="pxn:HU772_004975"/>